<dbReference type="SUPFAM" id="SSF54593">
    <property type="entry name" value="Glyoxalase/Bleomycin resistance protein/Dihydroxybiphenyl dioxygenase"/>
    <property type="match status" value="1"/>
</dbReference>
<evidence type="ECO:0000259" key="1">
    <source>
        <dbReference type="PROSITE" id="PS51819"/>
    </source>
</evidence>
<dbReference type="Pfam" id="PF00903">
    <property type="entry name" value="Glyoxalase"/>
    <property type="match status" value="2"/>
</dbReference>
<dbReference type="InterPro" id="IPR037523">
    <property type="entry name" value="VOC_core"/>
</dbReference>
<gene>
    <name evidence="2" type="ORF">IEI95_007715</name>
</gene>
<sequence>MTYMIRQMGHVAFYSPDPENAAQDLVEIVGMRITERDGDTVYLSSNDRHHEISFTKGGSGTAIAIGLEAVSVEAVDEVKRRAQSDGLEIIDDKPLGKHYDKAVRLVAPGGAVLEIHTPIARNQPRRYNGVGANPKRIEHANAFAPNVAAFGDFVEKVLGMKLSDRTADDKLRWYRAEDGFHHAIAMGTGDSVLHHYAFDHFAVEDLVKIADTLSLKGRAMAWGPGRHGAGENIFTYYADPHGCIVENSVQMAHIDNDAVYQPGNWDASEGLNGRWINLWGTPPTPAFLVPGIPFAR</sequence>
<dbReference type="PROSITE" id="PS51819">
    <property type="entry name" value="VOC"/>
    <property type="match status" value="2"/>
</dbReference>
<dbReference type="Gene3D" id="3.10.180.10">
    <property type="entry name" value="2,3-Dihydroxybiphenyl 1,2-Dioxygenase, domain 1"/>
    <property type="match status" value="2"/>
</dbReference>
<dbReference type="InterPro" id="IPR029068">
    <property type="entry name" value="Glyas_Bleomycin-R_OHBP_Dase"/>
</dbReference>
<evidence type="ECO:0000313" key="2">
    <source>
        <dbReference type="EMBL" id="MBF2714142.1"/>
    </source>
</evidence>
<organism evidence="2 3">
    <name type="scientific">Agrobacterium vitis</name>
    <name type="common">Rhizobium vitis</name>
    <dbReference type="NCBI Taxonomy" id="373"/>
    <lineage>
        <taxon>Bacteria</taxon>
        <taxon>Pseudomonadati</taxon>
        <taxon>Pseudomonadota</taxon>
        <taxon>Alphaproteobacteria</taxon>
        <taxon>Hyphomicrobiales</taxon>
        <taxon>Rhizobiaceae</taxon>
        <taxon>Rhizobium/Agrobacterium group</taxon>
        <taxon>Agrobacterium</taxon>
    </lineage>
</organism>
<dbReference type="InterPro" id="IPR004360">
    <property type="entry name" value="Glyas_Fos-R_dOase_dom"/>
</dbReference>
<evidence type="ECO:0000313" key="3">
    <source>
        <dbReference type="Proteomes" id="UP000655037"/>
    </source>
</evidence>
<protein>
    <submittedName>
        <fullName evidence="2">VOC family protein</fullName>
    </submittedName>
</protein>
<feature type="domain" description="VOC" evidence="1">
    <location>
        <begin position="136"/>
        <end position="250"/>
    </location>
</feature>
<comment type="caution">
    <text evidence="2">The sequence shown here is derived from an EMBL/GenBank/DDBJ whole genome shotgun (WGS) entry which is preliminary data.</text>
</comment>
<dbReference type="EMBL" id="JACXXJ020000003">
    <property type="protein sequence ID" value="MBF2714142.1"/>
    <property type="molecule type" value="Genomic_DNA"/>
</dbReference>
<dbReference type="RefSeq" id="WP_071205877.1">
    <property type="nucleotide sequence ID" value="NZ_CP118261.1"/>
</dbReference>
<reference evidence="2" key="1">
    <citation type="submission" date="2020-11" db="EMBL/GenBank/DDBJ databases">
        <title>Agrobacterium vitis strain K377 genome.</title>
        <authorList>
            <person name="Xi H."/>
        </authorList>
    </citation>
    <scope>NUCLEOTIDE SEQUENCE</scope>
    <source>
        <strain evidence="2">K377</strain>
    </source>
</reference>
<dbReference type="AlphaFoldDB" id="A0AAE2RCW8"/>
<proteinExistence type="predicted"/>
<name>A0AAE2RCW8_AGRVI</name>
<accession>A0AAE2RCW8</accession>
<dbReference type="Proteomes" id="UP000655037">
    <property type="component" value="Unassembled WGS sequence"/>
</dbReference>
<feature type="domain" description="VOC" evidence="1">
    <location>
        <begin position="7"/>
        <end position="118"/>
    </location>
</feature>